<evidence type="ECO:0000313" key="2">
    <source>
        <dbReference type="Proteomes" id="UP001162483"/>
    </source>
</evidence>
<dbReference type="Proteomes" id="UP001162483">
    <property type="component" value="Unassembled WGS sequence"/>
</dbReference>
<accession>A0ABN9APX5</accession>
<comment type="caution">
    <text evidence="1">The sequence shown here is derived from an EMBL/GenBank/DDBJ whole genome shotgun (WGS) entry which is preliminary data.</text>
</comment>
<dbReference type="EMBL" id="CATNWA010000755">
    <property type="protein sequence ID" value="CAI9538038.1"/>
    <property type="molecule type" value="Genomic_DNA"/>
</dbReference>
<organism evidence="1 2">
    <name type="scientific">Staurois parvus</name>
    <dbReference type="NCBI Taxonomy" id="386267"/>
    <lineage>
        <taxon>Eukaryota</taxon>
        <taxon>Metazoa</taxon>
        <taxon>Chordata</taxon>
        <taxon>Craniata</taxon>
        <taxon>Vertebrata</taxon>
        <taxon>Euteleostomi</taxon>
        <taxon>Amphibia</taxon>
        <taxon>Batrachia</taxon>
        <taxon>Anura</taxon>
        <taxon>Neobatrachia</taxon>
        <taxon>Ranoidea</taxon>
        <taxon>Ranidae</taxon>
        <taxon>Staurois</taxon>
    </lineage>
</organism>
<name>A0ABN9APX5_9NEOB</name>
<reference evidence="1" key="1">
    <citation type="submission" date="2023-05" db="EMBL/GenBank/DDBJ databases">
        <authorList>
            <person name="Stuckert A."/>
        </authorList>
    </citation>
    <scope>NUCLEOTIDE SEQUENCE</scope>
</reference>
<feature type="non-terminal residue" evidence="1">
    <location>
        <position position="98"/>
    </location>
</feature>
<protein>
    <submittedName>
        <fullName evidence="1">Uncharacterized protein</fullName>
    </submittedName>
</protein>
<keyword evidence="2" id="KW-1185">Reference proteome</keyword>
<proteinExistence type="predicted"/>
<evidence type="ECO:0000313" key="1">
    <source>
        <dbReference type="EMBL" id="CAI9538038.1"/>
    </source>
</evidence>
<gene>
    <name evidence="1" type="ORF">SPARVUS_LOCUS1332655</name>
</gene>
<sequence>MQGPGRPDTVNSGSRETRYSECRDSGVCYIQIAGLRGVLHTDCRTQGCATYRLQDSGVCYIQIAGLRGVLHTDCRTQGCATYRLQDSGVCYIQIAGLR</sequence>